<keyword evidence="2" id="KW-1185">Reference proteome</keyword>
<accession>A0AAW0TX79</accession>
<comment type="caution">
    <text evidence="1">The sequence shown here is derived from an EMBL/GenBank/DDBJ whole genome shotgun (WGS) entry which is preliminary data.</text>
</comment>
<reference evidence="1 2" key="1">
    <citation type="submission" date="2023-03" db="EMBL/GenBank/DDBJ databases">
        <title>High-quality genome of Scylla paramamosain provides insights in environmental adaptation.</title>
        <authorList>
            <person name="Zhang L."/>
        </authorList>
    </citation>
    <scope>NUCLEOTIDE SEQUENCE [LARGE SCALE GENOMIC DNA]</scope>
    <source>
        <strain evidence="1">LZ_2023a</strain>
        <tissue evidence="1">Muscle</tissue>
    </source>
</reference>
<dbReference type="EMBL" id="JARAKH010000022">
    <property type="protein sequence ID" value="KAK8392339.1"/>
    <property type="molecule type" value="Genomic_DNA"/>
</dbReference>
<sequence>MRSLCKGVITNMHSMMPRSMLEENEITSIICGGSALARNPILLQELEHAYQLPTTLDSRGDAAYGSALAAINAGAD</sequence>
<proteinExistence type="predicted"/>
<dbReference type="AlphaFoldDB" id="A0AAW0TX79"/>
<name>A0AAW0TX79_SCYPA</name>
<dbReference type="Gene3D" id="3.30.420.40">
    <property type="match status" value="1"/>
</dbReference>
<gene>
    <name evidence="1" type="ORF">O3P69_014586</name>
</gene>
<evidence type="ECO:0000313" key="1">
    <source>
        <dbReference type="EMBL" id="KAK8392339.1"/>
    </source>
</evidence>
<dbReference type="Proteomes" id="UP001487740">
    <property type="component" value="Unassembled WGS sequence"/>
</dbReference>
<protein>
    <submittedName>
        <fullName evidence="1">Uncharacterized protein</fullName>
    </submittedName>
</protein>
<evidence type="ECO:0000313" key="2">
    <source>
        <dbReference type="Proteomes" id="UP001487740"/>
    </source>
</evidence>
<organism evidence="1 2">
    <name type="scientific">Scylla paramamosain</name>
    <name type="common">Mud crab</name>
    <dbReference type="NCBI Taxonomy" id="85552"/>
    <lineage>
        <taxon>Eukaryota</taxon>
        <taxon>Metazoa</taxon>
        <taxon>Ecdysozoa</taxon>
        <taxon>Arthropoda</taxon>
        <taxon>Crustacea</taxon>
        <taxon>Multicrustacea</taxon>
        <taxon>Malacostraca</taxon>
        <taxon>Eumalacostraca</taxon>
        <taxon>Eucarida</taxon>
        <taxon>Decapoda</taxon>
        <taxon>Pleocyemata</taxon>
        <taxon>Brachyura</taxon>
        <taxon>Eubrachyura</taxon>
        <taxon>Portunoidea</taxon>
        <taxon>Portunidae</taxon>
        <taxon>Portuninae</taxon>
        <taxon>Scylla</taxon>
    </lineage>
</organism>